<feature type="compositionally biased region" description="Low complexity" evidence="2">
    <location>
        <begin position="630"/>
        <end position="645"/>
    </location>
</feature>
<dbReference type="RefSeq" id="XP_025345500.1">
    <property type="nucleotide sequence ID" value="XM_025495566.1"/>
</dbReference>
<dbReference type="Proteomes" id="UP000245942">
    <property type="component" value="Unassembled WGS sequence"/>
</dbReference>
<feature type="compositionally biased region" description="Low complexity" evidence="2">
    <location>
        <begin position="662"/>
        <end position="720"/>
    </location>
</feature>
<dbReference type="Gene3D" id="1.10.287.1490">
    <property type="match status" value="1"/>
</dbReference>
<feature type="compositionally biased region" description="Basic and acidic residues" evidence="2">
    <location>
        <begin position="557"/>
        <end position="567"/>
    </location>
</feature>
<keyword evidence="1" id="KW-0175">Coiled coil</keyword>
<dbReference type="AlphaFoldDB" id="A0A316TZC5"/>
<feature type="coiled-coil region" evidence="1">
    <location>
        <begin position="197"/>
        <end position="351"/>
    </location>
</feature>
<dbReference type="EMBL" id="KZ819337">
    <property type="protein sequence ID" value="PWN18340.1"/>
    <property type="molecule type" value="Genomic_DNA"/>
</dbReference>
<proteinExistence type="predicted"/>
<feature type="compositionally biased region" description="Low complexity" evidence="2">
    <location>
        <begin position="568"/>
        <end position="604"/>
    </location>
</feature>
<feature type="compositionally biased region" description="Acidic residues" evidence="2">
    <location>
        <begin position="737"/>
        <end position="754"/>
    </location>
</feature>
<feature type="compositionally biased region" description="Basic and acidic residues" evidence="2">
    <location>
        <begin position="646"/>
        <end position="658"/>
    </location>
</feature>
<dbReference type="STRING" id="1684307.A0A316TZC5"/>
<organism evidence="3 4">
    <name type="scientific">Pseudomicrostroma glucosiphilum</name>
    <dbReference type="NCBI Taxonomy" id="1684307"/>
    <lineage>
        <taxon>Eukaryota</taxon>
        <taxon>Fungi</taxon>
        <taxon>Dikarya</taxon>
        <taxon>Basidiomycota</taxon>
        <taxon>Ustilaginomycotina</taxon>
        <taxon>Exobasidiomycetes</taxon>
        <taxon>Microstromatales</taxon>
        <taxon>Microstromatales incertae sedis</taxon>
        <taxon>Pseudomicrostroma</taxon>
    </lineage>
</organism>
<feature type="compositionally biased region" description="Polar residues" evidence="2">
    <location>
        <begin position="476"/>
        <end position="495"/>
    </location>
</feature>
<evidence type="ECO:0000313" key="4">
    <source>
        <dbReference type="Proteomes" id="UP000245942"/>
    </source>
</evidence>
<evidence type="ECO:0000256" key="2">
    <source>
        <dbReference type="SAM" id="MobiDB-lite"/>
    </source>
</evidence>
<feature type="region of interest" description="Disordered" evidence="2">
    <location>
        <begin position="429"/>
        <end position="768"/>
    </location>
</feature>
<feature type="compositionally biased region" description="Polar residues" evidence="2">
    <location>
        <begin position="530"/>
        <end position="543"/>
    </location>
</feature>
<keyword evidence="4" id="KW-1185">Reference proteome</keyword>
<feature type="coiled-coil region" evidence="1">
    <location>
        <begin position="64"/>
        <end position="146"/>
    </location>
</feature>
<reference evidence="3 4" key="1">
    <citation type="journal article" date="2018" name="Mol. Biol. Evol.">
        <title>Broad Genomic Sampling Reveals a Smut Pathogenic Ancestry of the Fungal Clade Ustilaginomycotina.</title>
        <authorList>
            <person name="Kijpornyongpan T."/>
            <person name="Mondo S.J."/>
            <person name="Barry K."/>
            <person name="Sandor L."/>
            <person name="Lee J."/>
            <person name="Lipzen A."/>
            <person name="Pangilinan J."/>
            <person name="LaButti K."/>
            <person name="Hainaut M."/>
            <person name="Henrissat B."/>
            <person name="Grigoriev I.V."/>
            <person name="Spatafora J.W."/>
            <person name="Aime M.C."/>
        </authorList>
    </citation>
    <scope>NUCLEOTIDE SEQUENCE [LARGE SCALE GENOMIC DNA]</scope>
    <source>
        <strain evidence="3 4">MCA 4718</strain>
    </source>
</reference>
<feature type="compositionally biased region" description="Basic and acidic residues" evidence="2">
    <location>
        <begin position="500"/>
        <end position="510"/>
    </location>
</feature>
<sequence>MERRDLEIRLAAAMSGANTASPNSDNENKALDTALVNQKALAEAVRQARESIERDHEVKVYRMEREHEEALEALQDQLDRAEADRSGVSSERDSKQVAVLEAEIARLERALQDASDSHSNTSGEKNTVLADDLAQLRGQKEEAERLAGQRLQIINDLEVDIGRFHGERATNARQLDSLKEAAEAVEGEVVQPLRTEVATLETAVKRLEGEKAAAERQSQQDAEGFEHEIAQSEEERERAEFLLQEAQVERKNLAEEVQVLQQSIAELETESSQQAERIAELEQELAAARDQLDSSLVTASSSRTSLEAQLSSLQEALELANVTKSSIHSRLVAVEAEVKTLSTRNEVLVREASDSDMKRLKLQKANEVLYAEFEKMGIALETKQLEVEMLKRKVKKPDVLGEGHKDGTATAVEALKARHARDTLAAVDREAEDSHTAEVLLEKGPNPLRARGRKTIDPWAQQQVALASRDSDTDNGRTPTAATSRAGTTISSSRAATKASESHQSEEISARRLSSRTATDKPRSVLGPSSVGNTSHSRTSRVSRASKYSVDLSETEDASKSQIRETSRATGSAIGGATATAAVARRGSSSSLSSNLTTASSTSSRSKHSVHDPRSLTGATMPMEMRRESGASISSQQSASQSATQSRDEPMSLDELRTELGTSTSASASVDRSASASANASGTGTARLRGSYSSSSSLLKSRSLATRSISVSQPSYSQSRPRQRQGHGSDAGSELMDLVESDADADADAELELELEGHTDENEEEEEA</sequence>
<gene>
    <name evidence="3" type="ORF">BCV69DRAFT_82754</name>
</gene>
<dbReference type="OrthoDB" id="2593174at2759"/>
<dbReference type="GeneID" id="37017300"/>
<evidence type="ECO:0000256" key="1">
    <source>
        <dbReference type="SAM" id="Coils"/>
    </source>
</evidence>
<accession>A0A316TZC5</accession>
<name>A0A316TZC5_9BASI</name>
<protein>
    <submittedName>
        <fullName evidence="3">Uncharacterized protein</fullName>
    </submittedName>
</protein>
<evidence type="ECO:0000313" key="3">
    <source>
        <dbReference type="EMBL" id="PWN18340.1"/>
    </source>
</evidence>